<dbReference type="InterPro" id="IPR011006">
    <property type="entry name" value="CheY-like_superfamily"/>
</dbReference>
<accession>A0ABW2UV98</accession>
<evidence type="ECO:0000256" key="1">
    <source>
        <dbReference type="ARBA" id="ARBA00022553"/>
    </source>
</evidence>
<dbReference type="PROSITE" id="PS50110">
    <property type="entry name" value="RESPONSE_REGULATORY"/>
    <property type="match status" value="1"/>
</dbReference>
<keyword evidence="1 2" id="KW-0597">Phosphoprotein</keyword>
<dbReference type="Pfam" id="PF00072">
    <property type="entry name" value="Response_reg"/>
    <property type="match status" value="1"/>
</dbReference>
<dbReference type="InterPro" id="IPR050595">
    <property type="entry name" value="Bact_response_regulator"/>
</dbReference>
<dbReference type="RefSeq" id="WP_382360311.1">
    <property type="nucleotide sequence ID" value="NZ_JBHTGR010000056.1"/>
</dbReference>
<evidence type="ECO:0000313" key="4">
    <source>
        <dbReference type="EMBL" id="MFC7747852.1"/>
    </source>
</evidence>
<name>A0ABW2UV98_9BACI</name>
<dbReference type="Proteomes" id="UP001596620">
    <property type="component" value="Unassembled WGS sequence"/>
</dbReference>
<reference evidence="5" key="1">
    <citation type="journal article" date="2019" name="Int. J. Syst. Evol. Microbiol.">
        <title>The Global Catalogue of Microorganisms (GCM) 10K type strain sequencing project: providing services to taxonomists for standard genome sequencing and annotation.</title>
        <authorList>
            <consortium name="The Broad Institute Genomics Platform"/>
            <consortium name="The Broad Institute Genome Sequencing Center for Infectious Disease"/>
            <person name="Wu L."/>
            <person name="Ma J."/>
        </authorList>
    </citation>
    <scope>NUCLEOTIDE SEQUENCE [LARGE SCALE GENOMIC DNA]</scope>
    <source>
        <strain evidence="5">JCM 30234</strain>
    </source>
</reference>
<proteinExistence type="predicted"/>
<evidence type="ECO:0000256" key="2">
    <source>
        <dbReference type="PROSITE-ProRule" id="PRU00169"/>
    </source>
</evidence>
<dbReference type="Gene3D" id="3.40.50.2300">
    <property type="match status" value="1"/>
</dbReference>
<protein>
    <submittedName>
        <fullName evidence="4">Response regulator</fullName>
    </submittedName>
</protein>
<keyword evidence="5" id="KW-1185">Reference proteome</keyword>
<dbReference type="SMART" id="SM00448">
    <property type="entry name" value="REC"/>
    <property type="match status" value="1"/>
</dbReference>
<dbReference type="SUPFAM" id="SSF52172">
    <property type="entry name" value="CheY-like"/>
    <property type="match status" value="1"/>
</dbReference>
<feature type="modified residue" description="4-aspartylphosphate" evidence="2">
    <location>
        <position position="53"/>
    </location>
</feature>
<sequence>MTKTILVADDQPGIRMLLKEVFSEKDYDVTTAETGQDALDYLYGSSYDLLILDYKLPVVDGADLLKRLDADQVDLPTIIMSGLTENISEEIKQLSAVREVFAKPFDIQEISDSVSSILA</sequence>
<comment type="caution">
    <text evidence="4">The sequence shown here is derived from an EMBL/GenBank/DDBJ whole genome shotgun (WGS) entry which is preliminary data.</text>
</comment>
<evidence type="ECO:0000259" key="3">
    <source>
        <dbReference type="PROSITE" id="PS50110"/>
    </source>
</evidence>
<dbReference type="InterPro" id="IPR001789">
    <property type="entry name" value="Sig_transdc_resp-reg_receiver"/>
</dbReference>
<feature type="domain" description="Response regulatory" evidence="3">
    <location>
        <begin position="4"/>
        <end position="118"/>
    </location>
</feature>
<dbReference type="CDD" id="cd00156">
    <property type="entry name" value="REC"/>
    <property type="match status" value="1"/>
</dbReference>
<dbReference type="PANTHER" id="PTHR44591:SF3">
    <property type="entry name" value="RESPONSE REGULATORY DOMAIN-CONTAINING PROTEIN"/>
    <property type="match status" value="1"/>
</dbReference>
<organism evidence="4 5">
    <name type="scientific">Lentibacillus kimchii</name>
    <dbReference type="NCBI Taxonomy" id="1542911"/>
    <lineage>
        <taxon>Bacteria</taxon>
        <taxon>Bacillati</taxon>
        <taxon>Bacillota</taxon>
        <taxon>Bacilli</taxon>
        <taxon>Bacillales</taxon>
        <taxon>Bacillaceae</taxon>
        <taxon>Lentibacillus</taxon>
    </lineage>
</organism>
<gene>
    <name evidence="4" type="ORF">ACFQU8_11705</name>
</gene>
<evidence type="ECO:0000313" key="5">
    <source>
        <dbReference type="Proteomes" id="UP001596620"/>
    </source>
</evidence>
<dbReference type="EMBL" id="JBHTGR010000056">
    <property type="protein sequence ID" value="MFC7747852.1"/>
    <property type="molecule type" value="Genomic_DNA"/>
</dbReference>
<dbReference type="PANTHER" id="PTHR44591">
    <property type="entry name" value="STRESS RESPONSE REGULATOR PROTEIN 1"/>
    <property type="match status" value="1"/>
</dbReference>